<evidence type="ECO:0000313" key="1">
    <source>
        <dbReference type="EMBL" id="SBV63416.1"/>
    </source>
</evidence>
<dbReference type="EMBL" id="FLUA01000027">
    <property type="protein sequence ID" value="SBV63416.1"/>
    <property type="molecule type" value="Genomic_DNA"/>
</dbReference>
<sequence>MPYKSMENLYSTYCDSLILKVTRIEREIERLKNLLIVNAERHKETDGCIINLWHGVTESEITKDNIYAIKRKESLLLSVLYSLDAEKSELVASQHEQEDKKSHLLQLRANYERKKRKWSLCQQKFKRLRSVKRISQEEYSIEECISWKI</sequence>
<reference evidence="2" key="1">
    <citation type="submission" date="2016-04" db="EMBL/GenBank/DDBJ databases">
        <authorList>
            <person name="Evans L.H."/>
            <person name="Alamgir A."/>
            <person name="Owens N."/>
            <person name="Weber N.D."/>
            <person name="Virtaneva K."/>
            <person name="Barbian K."/>
            <person name="Babar A."/>
            <person name="Rosenke K."/>
        </authorList>
    </citation>
    <scope>NUCLEOTIDE SEQUENCE</scope>
    <source>
        <strain evidence="1">86-2</strain>
        <strain evidence="2">92-3</strain>
    </source>
</reference>
<protein>
    <submittedName>
        <fullName evidence="2">Uncharacterized protein</fullName>
    </submittedName>
</protein>
<gene>
    <name evidence="1" type="ORF">KL86CIT2_30056</name>
    <name evidence="2" type="ORF">KM92CIT3_80761</name>
</gene>
<organism evidence="2">
    <name type="scientific">uncultured Citrobacter sp</name>
    <dbReference type="NCBI Taxonomy" id="200446"/>
    <lineage>
        <taxon>Bacteria</taxon>
        <taxon>Pseudomonadati</taxon>
        <taxon>Pseudomonadota</taxon>
        <taxon>Gammaproteobacteria</taxon>
        <taxon>Enterobacterales</taxon>
        <taxon>Enterobacteriaceae</taxon>
        <taxon>Citrobacter</taxon>
        <taxon>environmental samples</taxon>
    </lineage>
</organism>
<dbReference type="RefSeq" id="WP_046671145.1">
    <property type="nucleotide sequence ID" value="NZ_LT598669.1"/>
</dbReference>
<evidence type="ECO:0000313" key="2">
    <source>
        <dbReference type="EMBL" id="SBV68194.1"/>
    </source>
</evidence>
<accession>A0A212IMW6</accession>
<name>A0A212IMW6_9ENTR</name>
<proteinExistence type="predicted"/>
<dbReference type="AlphaFoldDB" id="A0A212IMW6"/>
<dbReference type="EMBL" id="FLUB01000020">
    <property type="protein sequence ID" value="SBV68194.1"/>
    <property type="molecule type" value="Genomic_DNA"/>
</dbReference>